<protein>
    <recommendedName>
        <fullName evidence="4">Small secreted protein</fullName>
    </recommendedName>
</protein>
<evidence type="ECO:0000313" key="2">
    <source>
        <dbReference type="EMBL" id="PRX58725.1"/>
    </source>
</evidence>
<evidence type="ECO:0000256" key="1">
    <source>
        <dbReference type="SAM" id="SignalP"/>
    </source>
</evidence>
<sequence>MTPPRRRLAVAGATLTLAVLTTACGALGQAVDCNTAANDAAKIATEWSSTVTKDAANGDAVEAASKTAETKTKELAGKYDGEVAAALNDLADGFGSIKGGDLSSITEFSGKVNGFTSKITAACS</sequence>
<dbReference type="RefSeq" id="WP_146178506.1">
    <property type="nucleotide sequence ID" value="NZ_JBFAIB010000010.1"/>
</dbReference>
<accession>A0A2T0MM00</accession>
<name>A0A2T0MM00_9ACTN</name>
<dbReference type="PROSITE" id="PS51257">
    <property type="entry name" value="PROKAR_LIPOPROTEIN"/>
    <property type="match status" value="1"/>
</dbReference>
<evidence type="ECO:0000313" key="3">
    <source>
        <dbReference type="Proteomes" id="UP000238312"/>
    </source>
</evidence>
<evidence type="ECO:0008006" key="4">
    <source>
        <dbReference type="Google" id="ProtNLM"/>
    </source>
</evidence>
<dbReference type="OrthoDB" id="3542544at2"/>
<proteinExistence type="predicted"/>
<gene>
    <name evidence="2" type="ORF">B0I32_122188</name>
</gene>
<feature type="chain" id="PRO_5039005105" description="Small secreted protein" evidence="1">
    <location>
        <begin position="29"/>
        <end position="124"/>
    </location>
</feature>
<keyword evidence="3" id="KW-1185">Reference proteome</keyword>
<dbReference type="Proteomes" id="UP000238312">
    <property type="component" value="Unassembled WGS sequence"/>
</dbReference>
<reference evidence="2 3" key="1">
    <citation type="submission" date="2018-03" db="EMBL/GenBank/DDBJ databases">
        <title>Genomic Encyclopedia of Type Strains, Phase III (KMG-III): the genomes of soil and plant-associated and newly described type strains.</title>
        <authorList>
            <person name="Whitman W."/>
        </authorList>
    </citation>
    <scope>NUCLEOTIDE SEQUENCE [LARGE SCALE GENOMIC DNA]</scope>
    <source>
        <strain evidence="2 3">CGMCC 4.7104</strain>
    </source>
</reference>
<keyword evidence="1" id="KW-0732">Signal</keyword>
<comment type="caution">
    <text evidence="2">The sequence shown here is derived from an EMBL/GenBank/DDBJ whole genome shotgun (WGS) entry which is preliminary data.</text>
</comment>
<organism evidence="2 3">
    <name type="scientific">Nonomuraea fuscirosea</name>
    <dbReference type="NCBI Taxonomy" id="1291556"/>
    <lineage>
        <taxon>Bacteria</taxon>
        <taxon>Bacillati</taxon>
        <taxon>Actinomycetota</taxon>
        <taxon>Actinomycetes</taxon>
        <taxon>Streptosporangiales</taxon>
        <taxon>Streptosporangiaceae</taxon>
        <taxon>Nonomuraea</taxon>
    </lineage>
</organism>
<dbReference type="EMBL" id="PVNG01000022">
    <property type="protein sequence ID" value="PRX58725.1"/>
    <property type="molecule type" value="Genomic_DNA"/>
</dbReference>
<feature type="signal peptide" evidence="1">
    <location>
        <begin position="1"/>
        <end position="28"/>
    </location>
</feature>
<dbReference type="AlphaFoldDB" id="A0A2T0MM00"/>